<keyword evidence="2" id="KW-1185">Reference proteome</keyword>
<proteinExistence type="predicted"/>
<sequence length="108" mass="12225">MTITTNAPALRDEPWADVAPAERHKSTLEVIPEPRKGTVITFSKRYAGTTTVYTYAAIKVRRNHWALTGRETEPYTWLELLEFIGDGARDGLGWRTIRYATGWASPTE</sequence>
<reference evidence="1 2" key="1">
    <citation type="submission" date="2023-08" db="EMBL/GenBank/DDBJ databases">
        <authorList>
            <person name="Wingfield L.M."/>
            <person name="White W.R."/>
            <person name="West C.J."/>
            <person name="Wendt R.N."/>
            <person name="Turner G.C."/>
            <person name="Treadway A.R."/>
            <person name="Swint M.R."/>
            <person name="Swindle R.E."/>
            <person name="Steinfeldt B."/>
            <person name="Smith E.H."/>
            <person name="Sexton S.H."/>
            <person name="Sanford B.N."/>
            <person name="Mott M.G."/>
            <person name="Malone J.B."/>
            <person name="Lynch A.J."/>
            <person name="Lawson L.W."/>
            <person name="Kyzer E.F."/>
            <person name="Knight E.S."/>
            <person name="Jeffus L.A."/>
            <person name="Garrison L.D."/>
            <person name="Edds J.T."/>
            <person name="Dumas P.M."/>
            <person name="Dresser A.M."/>
            <person name="Craft C.S."/>
            <person name="Cole C.E."/>
            <person name="Reyna N.S."/>
            <person name="Plymale R.C."/>
            <person name="Russell D.A."/>
            <person name="Jacobs-Sera D."/>
            <person name="Hatfull G.F."/>
        </authorList>
    </citation>
    <scope>NUCLEOTIDE SEQUENCE [LARGE SCALE GENOMIC DNA]</scope>
</reference>
<dbReference type="EMBL" id="OR521074">
    <property type="protein sequence ID" value="WNO27312.1"/>
    <property type="molecule type" value="Genomic_DNA"/>
</dbReference>
<evidence type="ECO:0000313" key="2">
    <source>
        <dbReference type="Proteomes" id="UP001303045"/>
    </source>
</evidence>
<organism evidence="1 2">
    <name type="scientific">Gordonia phage Kwekel</name>
    <dbReference type="NCBI Taxonomy" id="3077820"/>
    <lineage>
        <taxon>Viruses</taxon>
        <taxon>Duplodnaviria</taxon>
        <taxon>Heunggongvirae</taxon>
        <taxon>Uroviricota</taxon>
        <taxon>Caudoviricetes</taxon>
        <taxon>Stackebrandtviridae</taxon>
        <taxon>Schenleyvirinae</taxon>
        <taxon>Dexdertvirus</taxon>
        <taxon>Dexdertvirus kwekel</taxon>
    </lineage>
</organism>
<gene>
    <name evidence="1" type="primary">10</name>
    <name evidence="1" type="ORF">SEA_KWEKEL_10</name>
</gene>
<evidence type="ECO:0000313" key="1">
    <source>
        <dbReference type="EMBL" id="WNO27312.1"/>
    </source>
</evidence>
<protein>
    <submittedName>
        <fullName evidence="1">Uncharacterized protein</fullName>
    </submittedName>
</protein>
<dbReference type="Proteomes" id="UP001303045">
    <property type="component" value="Segment"/>
</dbReference>
<accession>A0AA96QZE4</accession>
<name>A0AA96QZE4_9CAUD</name>